<accession>A0A0A0EJC5</accession>
<name>A0A0A0EJC5_9RHOB</name>
<dbReference type="Proteomes" id="UP000030004">
    <property type="component" value="Unassembled WGS sequence"/>
</dbReference>
<reference evidence="1 2" key="1">
    <citation type="journal article" date="2015" name="Antonie Van Leeuwenhoek">
        <title>Pseudooceanicola atlanticus gen. nov. sp. nov., isolated from surface seawater of the Atlantic Ocean and reclassification of Oceanicola batsensis, Oceanicola marinus, Oceanicola nitratireducens, Oceanicola nanhaiensis, Oceanicola antarcticus and Oceanicola flagellatus, as Pseudooceanicola batsensis comb. nov., Pseudooceanicola marinus comb. nov., Pseudooceanicola nitratireducens comb. nov., Pseudooceanicola nanhaiensis comb. nov., Pseudooceanicola antarcticus comb. nov., and Pseudooceanicola flagellatus comb. nov.</title>
        <authorList>
            <person name="Lai Q."/>
            <person name="Li G."/>
            <person name="Liu X."/>
            <person name="Du Y."/>
            <person name="Sun F."/>
            <person name="Shao Z."/>
        </authorList>
    </citation>
    <scope>NUCLEOTIDE SEQUENCE [LARGE SCALE GENOMIC DNA]</scope>
    <source>
        <strain evidence="1 2">22II-s11g</strain>
    </source>
</reference>
<dbReference type="Gene3D" id="3.30.530.20">
    <property type="match status" value="1"/>
</dbReference>
<gene>
    <name evidence="1" type="ORF">ATO9_02490</name>
</gene>
<evidence type="ECO:0000313" key="2">
    <source>
        <dbReference type="Proteomes" id="UP000030004"/>
    </source>
</evidence>
<proteinExistence type="predicted"/>
<dbReference type="InterPro" id="IPR023393">
    <property type="entry name" value="START-like_dom_sf"/>
</dbReference>
<sequence length="157" mass="17500">MKFSTREDIAAPIDYVFGQVSNFTAFERSAMRRGAEVLRMDTSGKIAPGLAWEVSFGFRGKPRDVRLELMEYEPEEKMCFEGKSSGLIGVGEVELLALSPKKTRMRVAIELKPQTLSARLLVQSLKLAKGNVDKKFQLRVADYASELGARYSMGKTA</sequence>
<dbReference type="SUPFAM" id="SSF55961">
    <property type="entry name" value="Bet v1-like"/>
    <property type="match status" value="1"/>
</dbReference>
<dbReference type="AlphaFoldDB" id="A0A0A0EJC5"/>
<dbReference type="eggNOG" id="COG3427">
    <property type="taxonomic scope" value="Bacteria"/>
</dbReference>
<evidence type="ECO:0000313" key="1">
    <source>
        <dbReference type="EMBL" id="KGM50380.1"/>
    </source>
</evidence>
<organism evidence="1 2">
    <name type="scientific">Pseudooceanicola atlanticus</name>
    <dbReference type="NCBI Taxonomy" id="1461694"/>
    <lineage>
        <taxon>Bacteria</taxon>
        <taxon>Pseudomonadati</taxon>
        <taxon>Pseudomonadota</taxon>
        <taxon>Alphaproteobacteria</taxon>
        <taxon>Rhodobacterales</taxon>
        <taxon>Paracoccaceae</taxon>
        <taxon>Pseudooceanicola</taxon>
    </lineage>
</organism>
<comment type="caution">
    <text evidence="1">The sequence shown here is derived from an EMBL/GenBank/DDBJ whole genome shotgun (WGS) entry which is preliminary data.</text>
</comment>
<dbReference type="STRING" id="1461694.ATO9_02490"/>
<dbReference type="OrthoDB" id="7860307at2"/>
<dbReference type="RefSeq" id="WP_043744558.1">
    <property type="nucleotide sequence ID" value="NZ_AQQX01000001.1"/>
</dbReference>
<dbReference type="EMBL" id="AQQX01000001">
    <property type="protein sequence ID" value="KGM50380.1"/>
    <property type="molecule type" value="Genomic_DNA"/>
</dbReference>
<keyword evidence="2" id="KW-1185">Reference proteome</keyword>
<protein>
    <submittedName>
        <fullName evidence="1">DNA polymerase III subunit gamma/tau</fullName>
    </submittedName>
</protein>